<dbReference type="Proteomes" id="UP000827976">
    <property type="component" value="Chromosome 5"/>
</dbReference>
<dbReference type="EMBL" id="CM037015">
    <property type="protein sequence ID" value="KAH7682221.1"/>
    <property type="molecule type" value="Genomic_DNA"/>
</dbReference>
<accession>A0ACB7W3S8</accession>
<organism evidence="1 2">
    <name type="scientific">Dioscorea alata</name>
    <name type="common">Purple yam</name>
    <dbReference type="NCBI Taxonomy" id="55571"/>
    <lineage>
        <taxon>Eukaryota</taxon>
        <taxon>Viridiplantae</taxon>
        <taxon>Streptophyta</taxon>
        <taxon>Embryophyta</taxon>
        <taxon>Tracheophyta</taxon>
        <taxon>Spermatophyta</taxon>
        <taxon>Magnoliopsida</taxon>
        <taxon>Liliopsida</taxon>
        <taxon>Dioscoreales</taxon>
        <taxon>Dioscoreaceae</taxon>
        <taxon>Dioscorea</taxon>
    </lineage>
</organism>
<proteinExistence type="predicted"/>
<sequence>MEVIMAAVVSEACKDVASIASSGWDFSCDFEVDYGSEEHATIVHEALAVDQELQPDKVRRHTSVSDGKLIVRFEAVEARFLRASFSSFIDLVVLATKLIEEFSPQN</sequence>
<keyword evidence="2" id="KW-1185">Reference proteome</keyword>
<protein>
    <submittedName>
        <fullName evidence="1">EKC/KEOPS complex subunit PCC1/LAGE3 protein</fullName>
    </submittedName>
</protein>
<name>A0ACB7W3S8_DIOAL</name>
<evidence type="ECO:0000313" key="1">
    <source>
        <dbReference type="EMBL" id="KAH7682221.1"/>
    </source>
</evidence>
<gene>
    <name evidence="1" type="ORF">IHE45_05G107600</name>
</gene>
<evidence type="ECO:0000313" key="2">
    <source>
        <dbReference type="Proteomes" id="UP000827976"/>
    </source>
</evidence>
<comment type="caution">
    <text evidence="1">The sequence shown here is derived from an EMBL/GenBank/DDBJ whole genome shotgun (WGS) entry which is preliminary data.</text>
</comment>
<reference evidence="2" key="1">
    <citation type="journal article" date="2022" name="Nat. Commun.">
        <title>Chromosome evolution and the genetic basis of agronomically important traits in greater yam.</title>
        <authorList>
            <person name="Bredeson J.V."/>
            <person name="Lyons J.B."/>
            <person name="Oniyinde I.O."/>
            <person name="Okereke N.R."/>
            <person name="Kolade O."/>
            <person name="Nnabue I."/>
            <person name="Nwadili C.O."/>
            <person name="Hribova E."/>
            <person name="Parker M."/>
            <person name="Nwogha J."/>
            <person name="Shu S."/>
            <person name="Carlson J."/>
            <person name="Kariba R."/>
            <person name="Muthemba S."/>
            <person name="Knop K."/>
            <person name="Barton G.J."/>
            <person name="Sherwood A.V."/>
            <person name="Lopez-Montes A."/>
            <person name="Asiedu R."/>
            <person name="Jamnadass R."/>
            <person name="Muchugi A."/>
            <person name="Goodstein D."/>
            <person name="Egesi C.N."/>
            <person name="Featherston J."/>
            <person name="Asfaw A."/>
            <person name="Simpson G.G."/>
            <person name="Dolezel J."/>
            <person name="Hendre P.S."/>
            <person name="Van Deynze A."/>
            <person name="Kumar P.L."/>
            <person name="Obidiegwu J.E."/>
            <person name="Bhattacharjee R."/>
            <person name="Rokhsar D.S."/>
        </authorList>
    </citation>
    <scope>NUCLEOTIDE SEQUENCE [LARGE SCALE GENOMIC DNA]</scope>
    <source>
        <strain evidence="2">cv. TDa95/00328</strain>
    </source>
</reference>